<accession>A0A285VE51</accession>
<dbReference type="AlphaFoldDB" id="A0A285VE51"/>
<feature type="compositionally biased region" description="Basic and acidic residues" evidence="1">
    <location>
        <begin position="49"/>
        <end position="63"/>
    </location>
</feature>
<keyword evidence="3" id="KW-1185">Reference proteome</keyword>
<evidence type="ECO:0000313" key="2">
    <source>
        <dbReference type="EMBL" id="SOC52364.1"/>
    </source>
</evidence>
<evidence type="ECO:0000313" key="3">
    <source>
        <dbReference type="Proteomes" id="UP000219688"/>
    </source>
</evidence>
<sequence length="221" mass="24001">MTLRPVSEPSAAAWLVSRGRPWPRLALFGPAGFEAYARLRFIPDPNRPGQEEHEHDGGDDLPRKLDQLRTVVDVLRRHTRTPDDAWHCLWDGWGDLHAGATIVTTLHDDGRAESRPGAPAFPPGVLGGPTVHLPHRSHHLFRGPLSDLGDWGAADLAPGVPRGDLVPSYVWPSDRAWCVAADTDPHWAGIGGTREAIEDLVALSTVDVVAADPAEDQPSYA</sequence>
<reference evidence="3" key="1">
    <citation type="submission" date="2017-08" db="EMBL/GenBank/DDBJ databases">
        <authorList>
            <person name="Varghese N."/>
            <person name="Submissions S."/>
        </authorList>
    </citation>
    <scope>NUCLEOTIDE SEQUENCE [LARGE SCALE GENOMIC DNA]</scope>
    <source>
        <strain evidence="3">USBA17B2</strain>
    </source>
</reference>
<evidence type="ECO:0000256" key="1">
    <source>
        <dbReference type="SAM" id="MobiDB-lite"/>
    </source>
</evidence>
<proteinExistence type="predicted"/>
<feature type="region of interest" description="Disordered" evidence="1">
    <location>
        <begin position="44"/>
        <end position="63"/>
    </location>
</feature>
<gene>
    <name evidence="2" type="ORF">SAMN05421879_101509</name>
</gene>
<protein>
    <submittedName>
        <fullName evidence="2">Uncharacterized protein</fullName>
    </submittedName>
</protein>
<name>A0A285VE51_9MICO</name>
<dbReference type="Proteomes" id="UP000219688">
    <property type="component" value="Unassembled WGS sequence"/>
</dbReference>
<dbReference type="EMBL" id="OBQK01000001">
    <property type="protein sequence ID" value="SOC52364.1"/>
    <property type="molecule type" value="Genomic_DNA"/>
</dbReference>
<dbReference type="RefSeq" id="WP_170955353.1">
    <property type="nucleotide sequence ID" value="NZ_OBQK01000001.1"/>
</dbReference>
<organism evidence="2 3">
    <name type="scientific">Ornithinimicrobium cerasi</name>
    <dbReference type="NCBI Taxonomy" id="2248773"/>
    <lineage>
        <taxon>Bacteria</taxon>
        <taxon>Bacillati</taxon>
        <taxon>Actinomycetota</taxon>
        <taxon>Actinomycetes</taxon>
        <taxon>Micrococcales</taxon>
        <taxon>Ornithinimicrobiaceae</taxon>
        <taxon>Ornithinimicrobium</taxon>
    </lineage>
</organism>